<dbReference type="Proteomes" id="UP000324748">
    <property type="component" value="Unassembled WGS sequence"/>
</dbReference>
<gene>
    <name evidence="1" type="ORF">PGT21_036367</name>
</gene>
<evidence type="ECO:0000313" key="1">
    <source>
        <dbReference type="EMBL" id="KAA1115434.1"/>
    </source>
</evidence>
<accession>A0A5B0QRE5</accession>
<dbReference type="AlphaFoldDB" id="A0A5B0QRE5"/>
<protein>
    <submittedName>
        <fullName evidence="1">Uncharacterized protein</fullName>
    </submittedName>
</protein>
<keyword evidence="2" id="KW-1185">Reference proteome</keyword>
<comment type="caution">
    <text evidence="1">The sequence shown here is derived from an EMBL/GenBank/DDBJ whole genome shotgun (WGS) entry which is preliminary data.</text>
</comment>
<dbReference type="EMBL" id="VSWC01000014">
    <property type="protein sequence ID" value="KAA1115434.1"/>
    <property type="molecule type" value="Genomic_DNA"/>
</dbReference>
<name>A0A5B0QRE5_PUCGR</name>
<reference evidence="1 2" key="1">
    <citation type="submission" date="2019-05" db="EMBL/GenBank/DDBJ databases">
        <title>Emergence of the Ug99 lineage of the wheat stem rust pathogen through somatic hybridization.</title>
        <authorList>
            <person name="Li F."/>
            <person name="Upadhyaya N.M."/>
            <person name="Sperschneider J."/>
            <person name="Matny O."/>
            <person name="Nguyen-Phuc H."/>
            <person name="Mago R."/>
            <person name="Raley C."/>
            <person name="Miller M.E."/>
            <person name="Silverstein K.A.T."/>
            <person name="Henningsen E."/>
            <person name="Hirsch C.D."/>
            <person name="Visser B."/>
            <person name="Pretorius Z.A."/>
            <person name="Steffenson B.J."/>
            <person name="Schwessinger B."/>
            <person name="Dodds P.N."/>
            <person name="Figueroa M."/>
        </authorList>
    </citation>
    <scope>NUCLEOTIDE SEQUENCE [LARGE SCALE GENOMIC DNA]</scope>
    <source>
        <strain evidence="1">21-0</strain>
    </source>
</reference>
<evidence type="ECO:0000313" key="2">
    <source>
        <dbReference type="Proteomes" id="UP000324748"/>
    </source>
</evidence>
<proteinExistence type="predicted"/>
<sequence>MIQSDTGYLLEASVAQPNPLPDWVHPRGSSYRAGLWNQRNLADLWNQRDRLCGFVTHVNSTPTDIRFGSNQDLLMWVVRF</sequence>
<organism evidence="1 2">
    <name type="scientific">Puccinia graminis f. sp. tritici</name>
    <dbReference type="NCBI Taxonomy" id="56615"/>
    <lineage>
        <taxon>Eukaryota</taxon>
        <taxon>Fungi</taxon>
        <taxon>Dikarya</taxon>
        <taxon>Basidiomycota</taxon>
        <taxon>Pucciniomycotina</taxon>
        <taxon>Pucciniomycetes</taxon>
        <taxon>Pucciniales</taxon>
        <taxon>Pucciniaceae</taxon>
        <taxon>Puccinia</taxon>
    </lineage>
</organism>